<gene>
    <name evidence="8" type="ORF">ABEG18_25850</name>
</gene>
<dbReference type="PANTHER" id="PTHR43065">
    <property type="entry name" value="SENSOR HISTIDINE KINASE"/>
    <property type="match status" value="1"/>
</dbReference>
<dbReference type="Gene3D" id="3.40.50.2300">
    <property type="match status" value="2"/>
</dbReference>
<dbReference type="SMART" id="SM00387">
    <property type="entry name" value="HATPase_c"/>
    <property type="match status" value="1"/>
</dbReference>
<comment type="catalytic activity">
    <reaction evidence="1">
        <text>ATP + protein L-histidine = ADP + protein N-phospho-L-histidine.</text>
        <dbReference type="EC" id="2.7.13.3"/>
    </reaction>
</comment>
<dbReference type="GO" id="GO:0005524">
    <property type="term" value="F:ATP binding"/>
    <property type="evidence" value="ECO:0007669"/>
    <property type="project" value="UniProtKB-KW"/>
</dbReference>
<dbReference type="InterPro" id="IPR011006">
    <property type="entry name" value="CheY-like_superfamily"/>
</dbReference>
<dbReference type="PANTHER" id="PTHR43065:SF42">
    <property type="entry name" value="TWO-COMPONENT SENSOR PPRA"/>
    <property type="match status" value="1"/>
</dbReference>
<organism evidence="8">
    <name type="scientific">Alsobacter sp. KACC 23698</name>
    <dbReference type="NCBI Taxonomy" id="3149229"/>
    <lineage>
        <taxon>Bacteria</taxon>
        <taxon>Pseudomonadati</taxon>
        <taxon>Pseudomonadota</taxon>
        <taxon>Alphaproteobacteria</taxon>
        <taxon>Hyphomicrobiales</taxon>
        <taxon>Alsobacteraceae</taxon>
        <taxon>Alsobacter</taxon>
    </lineage>
</organism>
<dbReference type="SMART" id="SM00388">
    <property type="entry name" value="HisKA"/>
    <property type="match status" value="1"/>
</dbReference>
<dbReference type="SMART" id="SM00448">
    <property type="entry name" value="REC"/>
    <property type="match status" value="1"/>
</dbReference>
<dbReference type="Pfam" id="PF02518">
    <property type="entry name" value="HATPase_c"/>
    <property type="match status" value="1"/>
</dbReference>
<keyword evidence="3 4" id="KW-0597">Phosphoprotein</keyword>
<keyword evidence="8" id="KW-0067">ATP-binding</keyword>
<evidence type="ECO:0000256" key="2">
    <source>
        <dbReference type="ARBA" id="ARBA00012438"/>
    </source>
</evidence>
<feature type="domain" description="Histidine kinase" evidence="6">
    <location>
        <begin position="357"/>
        <end position="578"/>
    </location>
</feature>
<feature type="domain" description="Response regulatory" evidence="7">
    <location>
        <begin position="152"/>
        <end position="278"/>
    </location>
</feature>
<keyword evidence="8" id="KW-0547">Nucleotide-binding</keyword>
<protein>
    <recommendedName>
        <fullName evidence="2">histidine kinase</fullName>
        <ecNumber evidence="2">2.7.13.3</ecNumber>
    </recommendedName>
</protein>
<dbReference type="InterPro" id="IPR005467">
    <property type="entry name" value="His_kinase_dom"/>
</dbReference>
<comment type="caution">
    <text evidence="4">Lacks conserved residue(s) required for the propagation of feature annotation.</text>
</comment>
<dbReference type="Gene3D" id="1.10.287.130">
    <property type="match status" value="1"/>
</dbReference>
<dbReference type="InterPro" id="IPR036890">
    <property type="entry name" value="HATPase_C_sf"/>
</dbReference>
<dbReference type="PROSITE" id="PS50110">
    <property type="entry name" value="RESPONSE_REGULATORY"/>
    <property type="match status" value="2"/>
</dbReference>
<proteinExistence type="predicted"/>
<dbReference type="CDD" id="cd00082">
    <property type="entry name" value="HisKA"/>
    <property type="match status" value="1"/>
</dbReference>
<dbReference type="InterPro" id="IPR004358">
    <property type="entry name" value="Sig_transdc_His_kin-like_C"/>
</dbReference>
<dbReference type="InterPro" id="IPR003594">
    <property type="entry name" value="HATPase_dom"/>
</dbReference>
<evidence type="ECO:0000313" key="8">
    <source>
        <dbReference type="EMBL" id="XBO39060.1"/>
    </source>
</evidence>
<dbReference type="InterPro" id="IPR003661">
    <property type="entry name" value="HisK_dim/P_dom"/>
</dbReference>
<dbReference type="AlphaFoldDB" id="A0AAU7JFH0"/>
<evidence type="ECO:0000256" key="4">
    <source>
        <dbReference type="PROSITE-ProRule" id="PRU00169"/>
    </source>
</evidence>
<dbReference type="SUPFAM" id="SSF52172">
    <property type="entry name" value="CheY-like"/>
    <property type="match status" value="2"/>
</dbReference>
<dbReference type="EMBL" id="CP157484">
    <property type="protein sequence ID" value="XBO39060.1"/>
    <property type="molecule type" value="Genomic_DNA"/>
</dbReference>
<evidence type="ECO:0000256" key="1">
    <source>
        <dbReference type="ARBA" id="ARBA00000085"/>
    </source>
</evidence>
<accession>A0AAU7JFH0</accession>
<dbReference type="Pfam" id="PF00512">
    <property type="entry name" value="HisKA"/>
    <property type="match status" value="1"/>
</dbReference>
<dbReference type="Pfam" id="PF00072">
    <property type="entry name" value="Response_reg"/>
    <property type="match status" value="1"/>
</dbReference>
<dbReference type="PROSITE" id="PS50109">
    <property type="entry name" value="HIS_KIN"/>
    <property type="match status" value="1"/>
</dbReference>
<dbReference type="RefSeq" id="WP_406855900.1">
    <property type="nucleotide sequence ID" value="NZ_CP157484.1"/>
</dbReference>
<dbReference type="EC" id="2.7.13.3" evidence="2"/>
<keyword evidence="5" id="KW-0175">Coiled coil</keyword>
<dbReference type="InterPro" id="IPR036097">
    <property type="entry name" value="HisK_dim/P_sf"/>
</dbReference>
<evidence type="ECO:0000259" key="6">
    <source>
        <dbReference type="PROSITE" id="PS50109"/>
    </source>
</evidence>
<sequence>MAEPARPTILLVEDSRTQALKFGHSLEGQGYAVDWVATAEEALDRLNGTLPDLVIADYHLPGMNGDGLARQIRLNVRTRTIPVMMLTEAREHGIERKGLESGADAYVPKSVAEDIMALRIKALLRRSETPPAAAEPGPAVASRDHGAYRRPTLLVIDPSGRELAFLRDLLTSEGYTVETAAGAEGARDLAGRSVPLDGVILGLFQGAAADIALCKAVDAVRTGLDGAADGPSFPIFAVQRATDPRRDGLADIFASGADDVVAVDVDADVLVVRIRALVRRKLVRDENRRIEREWRAQQLDLQRARAETLAAQARASMAEALSKANAELEAANAQLKDAQAKLVQAAKMASLGELVAGIAHEINNPLAFILAHQSTVERLLGQASEELGPEFGAAPAIEKAKQRVTSMRVGLKRIEDIVANLRRFSRLDEGEFQTVDVPASIETVLALLAHKLAGGVEVIRRYEGDRELYCSSALLNQVVMNIVGNAADAMGGHGTIQIRTASDGETYTIEILDSGPGVPEDLRERIFEPFFTTKPVGAGTGLGLAISFSVVQAHQGSLTVGSGPDGGALFTITIPRRNRS</sequence>
<dbReference type="SUPFAM" id="SSF47384">
    <property type="entry name" value="Homodimeric domain of signal transducing histidine kinase"/>
    <property type="match status" value="1"/>
</dbReference>
<evidence type="ECO:0000256" key="3">
    <source>
        <dbReference type="ARBA" id="ARBA00022553"/>
    </source>
</evidence>
<reference evidence="8" key="1">
    <citation type="submission" date="2024-05" db="EMBL/GenBank/DDBJ databases">
        <authorList>
            <person name="Kim S."/>
            <person name="Heo J."/>
            <person name="Choi H."/>
            <person name="Choi Y."/>
            <person name="Kwon S.-W."/>
            <person name="Kim Y."/>
        </authorList>
    </citation>
    <scope>NUCLEOTIDE SEQUENCE</scope>
    <source>
        <strain evidence="8">KACC 23698</strain>
    </source>
</reference>
<dbReference type="PRINTS" id="PR00344">
    <property type="entry name" value="BCTRLSENSOR"/>
</dbReference>
<dbReference type="SUPFAM" id="SSF55874">
    <property type="entry name" value="ATPase domain of HSP90 chaperone/DNA topoisomerase II/histidine kinase"/>
    <property type="match status" value="1"/>
</dbReference>
<evidence type="ECO:0000259" key="7">
    <source>
        <dbReference type="PROSITE" id="PS50110"/>
    </source>
</evidence>
<feature type="domain" description="Response regulatory" evidence="7">
    <location>
        <begin position="8"/>
        <end position="124"/>
    </location>
</feature>
<name>A0AAU7JFH0_9HYPH</name>
<feature type="coiled-coil region" evidence="5">
    <location>
        <begin position="287"/>
        <end position="348"/>
    </location>
</feature>
<dbReference type="Gene3D" id="3.30.565.10">
    <property type="entry name" value="Histidine kinase-like ATPase, C-terminal domain"/>
    <property type="match status" value="1"/>
</dbReference>
<feature type="modified residue" description="4-aspartylphosphate" evidence="4">
    <location>
        <position position="57"/>
    </location>
</feature>
<dbReference type="InterPro" id="IPR001789">
    <property type="entry name" value="Sig_transdc_resp-reg_receiver"/>
</dbReference>
<dbReference type="GO" id="GO:0000155">
    <property type="term" value="F:phosphorelay sensor kinase activity"/>
    <property type="evidence" value="ECO:0007669"/>
    <property type="project" value="InterPro"/>
</dbReference>
<evidence type="ECO:0000256" key="5">
    <source>
        <dbReference type="SAM" id="Coils"/>
    </source>
</evidence>